<dbReference type="EMBL" id="CP012029">
    <property type="protein sequence ID" value="ALO26426.1"/>
    <property type="molecule type" value="Genomic_DNA"/>
</dbReference>
<sequence>MDLKKSVGTPTILRATGSATPAERPVGSHNLTHKYLDLKKSVGTPTILRATGSATPAERPVGSHNLTHKYLDLKINLSELLQILCETYAPP</sequence>
<gene>
    <name evidence="2" type="ORF">LBBP_02166</name>
</gene>
<organism evidence="2">
    <name type="scientific">Leptospira borgpetersenii serovar Ballum</name>
    <dbReference type="NCBI Taxonomy" id="280505"/>
    <lineage>
        <taxon>Bacteria</taxon>
        <taxon>Pseudomonadati</taxon>
        <taxon>Spirochaetota</taxon>
        <taxon>Spirochaetia</taxon>
        <taxon>Leptospirales</taxon>
        <taxon>Leptospiraceae</taxon>
        <taxon>Leptospira</taxon>
    </lineage>
</organism>
<evidence type="ECO:0000256" key="1">
    <source>
        <dbReference type="SAM" id="MobiDB-lite"/>
    </source>
</evidence>
<proteinExistence type="predicted"/>
<reference evidence="2 3" key="1">
    <citation type="journal article" date="2015" name="PLoS Negl. Trop. Dis.">
        <title>Distribution of Plasmids in Distinct Leptospira Pathogenic Species.</title>
        <authorList>
            <person name="Wang Y."/>
            <person name="Zhuang X."/>
            <person name="Zhong Y."/>
            <person name="Zhang C."/>
            <person name="Zhang Y."/>
            <person name="Zeng L."/>
            <person name="Zhu Y."/>
            <person name="He P."/>
            <person name="Dong K."/>
            <person name="Pal U."/>
            <person name="Guo X."/>
            <person name="Qin J."/>
        </authorList>
    </citation>
    <scope>NUCLEOTIDE SEQUENCE [LARGE SCALE GENOMIC DNA]</scope>
    <source>
        <strain evidence="2 3">56604</strain>
    </source>
</reference>
<dbReference type="RefSeq" id="WP_158424050.1">
    <property type="nucleotide sequence ID" value="NZ_CP012029.1"/>
</dbReference>
<feature type="region of interest" description="Disordered" evidence="1">
    <location>
        <begin position="1"/>
        <end position="28"/>
    </location>
</feature>
<evidence type="ECO:0000313" key="2">
    <source>
        <dbReference type="EMBL" id="ALO26426.1"/>
    </source>
</evidence>
<accession>A0A0S2IRY6</accession>
<evidence type="ECO:0000313" key="3">
    <source>
        <dbReference type="Proteomes" id="UP000058857"/>
    </source>
</evidence>
<dbReference type="PATRIC" id="fig|280505.15.peg.2120"/>
<dbReference type="AlphaFoldDB" id="A0A0S2IRY6"/>
<dbReference type="Proteomes" id="UP000058857">
    <property type="component" value="Chromosome 1"/>
</dbReference>
<protein>
    <submittedName>
        <fullName evidence="2">Uncharacterized protein</fullName>
    </submittedName>
</protein>
<name>A0A0S2IRY6_LEPBO</name>